<name>A0A8H4NYQ0_9HYPO</name>
<feature type="transmembrane region" description="Helical" evidence="2">
    <location>
        <begin position="40"/>
        <end position="62"/>
    </location>
</feature>
<evidence type="ECO:0000313" key="4">
    <source>
        <dbReference type="Proteomes" id="UP000605986"/>
    </source>
</evidence>
<evidence type="ECO:0000256" key="1">
    <source>
        <dbReference type="SAM" id="MobiDB-lite"/>
    </source>
</evidence>
<proteinExistence type="predicted"/>
<protein>
    <submittedName>
        <fullName evidence="3">Uncharacterized protein</fullName>
    </submittedName>
</protein>
<reference evidence="3" key="1">
    <citation type="submission" date="2020-01" db="EMBL/GenBank/DDBJ databases">
        <title>Identification and distribution of gene clusters putatively required for synthesis of sphingolipid metabolism inhibitors in phylogenetically diverse species of the filamentous fungus Fusarium.</title>
        <authorList>
            <person name="Kim H.-S."/>
            <person name="Busman M."/>
            <person name="Brown D.W."/>
            <person name="Divon H."/>
            <person name="Uhlig S."/>
            <person name="Proctor R.H."/>
        </authorList>
    </citation>
    <scope>NUCLEOTIDE SEQUENCE</scope>
    <source>
        <strain evidence="3">NRRL 53441</strain>
    </source>
</reference>
<evidence type="ECO:0000256" key="2">
    <source>
        <dbReference type="SAM" id="Phobius"/>
    </source>
</evidence>
<keyword evidence="2" id="KW-1133">Transmembrane helix</keyword>
<evidence type="ECO:0000313" key="3">
    <source>
        <dbReference type="EMBL" id="KAF4449566.1"/>
    </source>
</evidence>
<sequence length="339" mass="38128">MDTAPLLQNADGLPSPNVMQDHPAFLRACHSPWSFIPQNVLVILRGIVLALVTAVVILVLNFELHEQSQFSNWRIIFDFANISLFLVFLYQLKTFCWTFTHLYYPHHHDRHMGGIEGWLVKTMSLPKHIGSLRKQFYFTIFYTVCVCFAFANSTIYWFITRQHSSTNGSGEPQPESQTQPPPNGTAPAPPLQAPMPPPGTPPPQPPFTDVFGEGWFRAFIIISLYAFGSAVMVFETLVLNSIRRPWTVGIHLIGIMFAATTYLGWAAFGHLVTNYYPFFWLDKNEVGSDEAITLYSIGFVFLAPIMYILMQGLVSSRESVTRSNSEARAIAAAQEALNS</sequence>
<organism evidence="3 4">
    <name type="scientific">Fusarium austroafricanum</name>
    <dbReference type="NCBI Taxonomy" id="2364996"/>
    <lineage>
        <taxon>Eukaryota</taxon>
        <taxon>Fungi</taxon>
        <taxon>Dikarya</taxon>
        <taxon>Ascomycota</taxon>
        <taxon>Pezizomycotina</taxon>
        <taxon>Sordariomycetes</taxon>
        <taxon>Hypocreomycetidae</taxon>
        <taxon>Hypocreales</taxon>
        <taxon>Nectriaceae</taxon>
        <taxon>Fusarium</taxon>
        <taxon>Fusarium concolor species complex</taxon>
    </lineage>
</organism>
<dbReference type="EMBL" id="JAADJG010000278">
    <property type="protein sequence ID" value="KAF4449566.1"/>
    <property type="molecule type" value="Genomic_DNA"/>
</dbReference>
<feature type="transmembrane region" description="Helical" evidence="2">
    <location>
        <begin position="250"/>
        <end position="272"/>
    </location>
</feature>
<keyword evidence="2" id="KW-0812">Transmembrane</keyword>
<feature type="transmembrane region" description="Helical" evidence="2">
    <location>
        <begin position="136"/>
        <end position="159"/>
    </location>
</feature>
<feature type="region of interest" description="Disordered" evidence="1">
    <location>
        <begin position="166"/>
        <end position="204"/>
    </location>
</feature>
<accession>A0A8H4NYQ0</accession>
<keyword evidence="4" id="KW-1185">Reference proteome</keyword>
<feature type="compositionally biased region" description="Pro residues" evidence="1">
    <location>
        <begin position="179"/>
        <end position="204"/>
    </location>
</feature>
<feature type="transmembrane region" description="Helical" evidence="2">
    <location>
        <begin position="215"/>
        <end position="238"/>
    </location>
</feature>
<dbReference type="AlphaFoldDB" id="A0A8H4NYQ0"/>
<dbReference type="Proteomes" id="UP000605986">
    <property type="component" value="Unassembled WGS sequence"/>
</dbReference>
<feature type="transmembrane region" description="Helical" evidence="2">
    <location>
        <begin position="292"/>
        <end position="314"/>
    </location>
</feature>
<gene>
    <name evidence="3" type="ORF">F53441_7132</name>
</gene>
<dbReference type="OrthoDB" id="5293596at2759"/>
<keyword evidence="2" id="KW-0472">Membrane</keyword>
<comment type="caution">
    <text evidence="3">The sequence shown here is derived from an EMBL/GenBank/DDBJ whole genome shotgun (WGS) entry which is preliminary data.</text>
</comment>